<gene>
    <name evidence="2" type="ORF">RSSM_03728</name>
</gene>
<evidence type="ECO:0000313" key="2">
    <source>
        <dbReference type="EMBL" id="EMI54854.1"/>
    </source>
</evidence>
<organism evidence="2 3">
    <name type="scientific">Rhodopirellula sallentina SM41</name>
    <dbReference type="NCBI Taxonomy" id="1263870"/>
    <lineage>
        <taxon>Bacteria</taxon>
        <taxon>Pseudomonadati</taxon>
        <taxon>Planctomycetota</taxon>
        <taxon>Planctomycetia</taxon>
        <taxon>Pirellulales</taxon>
        <taxon>Pirellulaceae</taxon>
        <taxon>Rhodopirellula</taxon>
    </lineage>
</organism>
<evidence type="ECO:0000313" key="3">
    <source>
        <dbReference type="Proteomes" id="UP000011885"/>
    </source>
</evidence>
<reference evidence="2 3" key="1">
    <citation type="journal article" date="2013" name="Mar. Genomics">
        <title>Expression of sulfatases in Rhodopirellula baltica and the diversity of sulfatases in the genus Rhodopirellula.</title>
        <authorList>
            <person name="Wegner C.E."/>
            <person name="Richter-Heitmann T."/>
            <person name="Klindworth A."/>
            <person name="Klockow C."/>
            <person name="Richter M."/>
            <person name="Achstetter T."/>
            <person name="Glockner F.O."/>
            <person name="Harder J."/>
        </authorList>
    </citation>
    <scope>NUCLEOTIDE SEQUENCE [LARGE SCALE GENOMIC DNA]</scope>
    <source>
        <strain evidence="2 3">SM41</strain>
    </source>
</reference>
<protein>
    <submittedName>
        <fullName evidence="2">CBS domain-containing protein</fullName>
    </submittedName>
</protein>
<feature type="coiled-coil region" evidence="1">
    <location>
        <begin position="208"/>
        <end position="235"/>
    </location>
</feature>
<keyword evidence="1" id="KW-0175">Coiled coil</keyword>
<keyword evidence="3" id="KW-1185">Reference proteome</keyword>
<dbReference type="Proteomes" id="UP000011885">
    <property type="component" value="Unassembled WGS sequence"/>
</dbReference>
<dbReference type="PATRIC" id="fig|1263870.3.peg.3957"/>
<comment type="caution">
    <text evidence="2">The sequence shown here is derived from an EMBL/GenBank/DDBJ whole genome shotgun (WGS) entry which is preliminary data.</text>
</comment>
<evidence type="ECO:0000256" key="1">
    <source>
        <dbReference type="SAM" id="Coils"/>
    </source>
</evidence>
<proteinExistence type="predicted"/>
<sequence length="272" mass="31369">MPHYPSAVHSLRRVFMQAFVVHDITEPLVSFDDFAPTDKVKELMGAGNYEVVGIRRAGRIEGYLDVAEIESGVCGDCMKPFEHAQVILNTEPLPELVRRLRDQRRLFVSTFGRIGGIVSRSDLDKPPVRMWLFGMVTLIEMRFTRLIERYCSEDEWKTCLSAGRIEKADQLLRERDRRNQNVALLDCLQLSDKLQIVARNKALQELTRFQSRRQVEQMAKKLEKLRNNLAHCQTIVTDDWETILALSENLDNVLDRTHADEADRNGIARDES</sequence>
<dbReference type="EMBL" id="ANOH01000256">
    <property type="protein sequence ID" value="EMI54854.1"/>
    <property type="molecule type" value="Genomic_DNA"/>
</dbReference>
<name>M5U0R6_9BACT</name>
<dbReference type="AlphaFoldDB" id="M5U0R6"/>
<accession>M5U0R6</accession>
<dbReference type="RefSeq" id="WP_008681339.1">
    <property type="nucleotide sequence ID" value="NZ_ANOH01000256.1"/>
</dbReference>